<dbReference type="EMBL" id="QKOD01000011">
    <property type="protein sequence ID" value="RNJ42380.1"/>
    <property type="molecule type" value="Genomic_DNA"/>
</dbReference>
<evidence type="ECO:0000313" key="2">
    <source>
        <dbReference type="EMBL" id="RNJ42380.1"/>
    </source>
</evidence>
<gene>
    <name evidence="2" type="ORF">DNR46_28705</name>
</gene>
<evidence type="ECO:0000313" key="3">
    <source>
        <dbReference type="Proteomes" id="UP000275436"/>
    </source>
</evidence>
<sequence>MPMGEDEQKLREVYSRWAKETWLNTKSAVRQFVRTKPGVVVFMCTFILIPAVGIAGYFWASAALDRWNEYHSERVMMQRRQAELDRLKAEYDEQDKRLHQICIGYYDANASAINGDVGGQRYSNCRKAEMDREDPTTAHIPDVCDEKVGQQNTDAFAQCLFEEGIKIPLDLKGLANRL</sequence>
<feature type="transmembrane region" description="Helical" evidence="1">
    <location>
        <begin position="39"/>
        <end position="60"/>
    </location>
</feature>
<organism evidence="2 3">
    <name type="scientific">Mesorhizobium japonicum</name>
    <dbReference type="NCBI Taxonomy" id="2066070"/>
    <lineage>
        <taxon>Bacteria</taxon>
        <taxon>Pseudomonadati</taxon>
        <taxon>Pseudomonadota</taxon>
        <taxon>Alphaproteobacteria</taxon>
        <taxon>Hyphomicrobiales</taxon>
        <taxon>Phyllobacteriaceae</taxon>
        <taxon>Mesorhizobium</taxon>
    </lineage>
</organism>
<proteinExistence type="predicted"/>
<protein>
    <submittedName>
        <fullName evidence="2">Uncharacterized protein</fullName>
    </submittedName>
</protein>
<keyword evidence="1" id="KW-0472">Membrane</keyword>
<evidence type="ECO:0000256" key="1">
    <source>
        <dbReference type="SAM" id="Phobius"/>
    </source>
</evidence>
<dbReference type="AlphaFoldDB" id="A0A3M9X4C6"/>
<keyword evidence="1" id="KW-1133">Transmembrane helix</keyword>
<reference evidence="2 3" key="1">
    <citation type="journal article" date="2018" name="Mol. Plant Microbe Interact.">
        <title>Taxonomically Different Co-Microsymbionts of a Relict Legume, Oxytropis popoviana, Have Complementary Sets of Symbiotic Genes and Together Increase the Efficiency of Plant Nodulation.</title>
        <authorList>
            <person name="Safronova V."/>
            <person name="Belimov A."/>
            <person name="Sazanova A."/>
            <person name="Chirak E."/>
            <person name="Verkhozina A."/>
            <person name="Kuznetsova I."/>
            <person name="Andronov E."/>
            <person name="Puhalsky J."/>
            <person name="Tikhonovich I."/>
        </authorList>
    </citation>
    <scope>NUCLEOTIDE SEQUENCE [LARGE SCALE GENOMIC DNA]</scope>
    <source>
        <strain evidence="2 3">Opo-235</strain>
    </source>
</reference>
<accession>A0A3M9X4C6</accession>
<name>A0A3M9X4C6_9HYPH</name>
<comment type="caution">
    <text evidence="2">The sequence shown here is derived from an EMBL/GenBank/DDBJ whole genome shotgun (WGS) entry which is preliminary data.</text>
</comment>
<dbReference type="Proteomes" id="UP000275436">
    <property type="component" value="Unassembled WGS sequence"/>
</dbReference>
<keyword evidence="1" id="KW-0812">Transmembrane</keyword>